<evidence type="ECO:0000256" key="3">
    <source>
        <dbReference type="ARBA" id="ARBA00022801"/>
    </source>
</evidence>
<comment type="subcellular location">
    <subcellularLocation>
        <location evidence="7">Endomembrane system</location>
        <topology evidence="7">Single-pass type IV membrane protein</topology>
    </subcellularLocation>
</comment>
<evidence type="ECO:0000256" key="2">
    <source>
        <dbReference type="ARBA" id="ARBA00007448"/>
    </source>
</evidence>
<evidence type="ECO:0000256" key="6">
    <source>
        <dbReference type="ARBA" id="ARBA00022927"/>
    </source>
</evidence>
<dbReference type="InterPro" id="IPR003959">
    <property type="entry name" value="ATPase_AAA_core"/>
</dbReference>
<evidence type="ECO:0000259" key="11">
    <source>
        <dbReference type="SMART" id="SM00382"/>
    </source>
</evidence>
<feature type="transmembrane region" description="Helical" evidence="10">
    <location>
        <begin position="808"/>
        <end position="835"/>
    </location>
</feature>
<keyword evidence="6" id="KW-0813">Transport</keyword>
<keyword evidence="13" id="KW-1185">Reference proteome</keyword>
<sequence length="907" mass="103701">MKMSDYWTTMASLVGMLAFCQTILQLVFPPELRLALIHLLTRMRHVFSSHTYFDITEIDGVNTNELYNAVSLYLSSSVTVNGAVSSTSNNTRLSLTRVPNSSSVTFGLSNNDRITDVFNGVTVLWEHVVVQRQVQSFSWRPMPEEKRGFTLQISKRDKALVLDSYLDHIVGKAEEIRRRNEERLLYTNSRGVSLDSRTHPWDSVRFKHPSTFETLAMDPERKKRIMEDLREFANGQGFYQKTGRAWKRGYLLYGPPGTGKSSLIAAMANYLGYDIYDLELTEVQNNSELRKLLMKTSSKSIIVIEDIDCSISLTKREKVKRKNNNNGCYDPDLTNGSGLMDEPGSSVTLSGLLNFTDGLWSCCGSERIFVFTTNHIEKLDSALLRSGRMDMHIHMGFCRFQALKILLKNYLRMEEGEVDGVVLKEMEECVEEAEITPADVSEVLIRNRSDAEKAVRELLCVLKERVVRRRKSGGVKKKKEEGEHEDEEAEEEQEKRALDSPNGNREFFGFEDEKDGDEDADKDKWVGPQNQHPLDVFSVPNASNYPLRMMVANSFDLWQKDVFFSAAEEVQESADAMESAYRVWVKEKRQGRVTVESDQLCIELQAALSTAKWQLEEFERAVRLSHGHCRDDTTLTRHKQFVNAIENQIYRVHSALQEALTENGKQKPLRLVDLNKEERDDLAMFLSGSSLTSESSINFRDSSTSSCVIDIDEGGSPESADAIIRVQQADKRFGTRRTWSSPNVPNVTALRVSVPVDVEVEEKRKRLVFDVEDTPKEKGSKPLFGYNLIFDRVRCYQRRFRVPYSRPVQLVLSFTLILFLLCESHLLLLIMSYTYTTPLFFNNSSVLGTYVRCNMIQTLQEGRGEKLCQEQTSDNLCHLDPFTYFASLWFESVSDLPFKMLITKLPI</sequence>
<feature type="compositionally biased region" description="Acidic residues" evidence="9">
    <location>
        <begin position="509"/>
        <end position="520"/>
    </location>
</feature>
<evidence type="ECO:0000313" key="13">
    <source>
        <dbReference type="Proteomes" id="UP000824890"/>
    </source>
</evidence>
<dbReference type="InterPro" id="IPR015260">
    <property type="entry name" value="Syntaxin-6/10/61_N"/>
</dbReference>
<evidence type="ECO:0000256" key="1">
    <source>
        <dbReference type="ARBA" id="ARBA00001946"/>
    </source>
</evidence>
<keyword evidence="3" id="KW-0378">Hydrolase</keyword>
<comment type="cofactor">
    <cofactor evidence="1">
        <name>Mg(2+)</name>
        <dbReference type="ChEBI" id="CHEBI:18420"/>
    </cofactor>
</comment>
<evidence type="ECO:0000256" key="10">
    <source>
        <dbReference type="SAM" id="Phobius"/>
    </source>
</evidence>
<evidence type="ECO:0000313" key="12">
    <source>
        <dbReference type="EMBL" id="KAH0941039.1"/>
    </source>
</evidence>
<reference evidence="12 13" key="1">
    <citation type="submission" date="2021-05" db="EMBL/GenBank/DDBJ databases">
        <title>Genome Assembly of Synthetic Allotetraploid Brassica napus Reveals Homoeologous Exchanges between Subgenomes.</title>
        <authorList>
            <person name="Davis J.T."/>
        </authorList>
    </citation>
    <scope>NUCLEOTIDE SEQUENCE [LARGE SCALE GENOMIC DNA]</scope>
    <source>
        <strain evidence="13">cv. Da-Ae</strain>
        <tissue evidence="12">Seedling</tissue>
    </source>
</reference>
<dbReference type="SMART" id="SM00382">
    <property type="entry name" value="AAA"/>
    <property type="match status" value="1"/>
</dbReference>
<evidence type="ECO:0000256" key="4">
    <source>
        <dbReference type="ARBA" id="ARBA00022840"/>
    </source>
</evidence>
<comment type="similarity">
    <text evidence="2">Belongs to the AAA ATPase family. BCS1 subfamily.</text>
</comment>
<dbReference type="SUPFAM" id="SSF47661">
    <property type="entry name" value="t-snare proteins"/>
    <property type="match status" value="1"/>
</dbReference>
<keyword evidence="5" id="KW-0460">Magnesium</keyword>
<feature type="compositionally biased region" description="Acidic residues" evidence="9">
    <location>
        <begin position="483"/>
        <end position="492"/>
    </location>
</feature>
<keyword evidence="4" id="KW-0547">Nucleotide-binding</keyword>
<dbReference type="CDD" id="cd19510">
    <property type="entry name" value="RecA-like_BCS1"/>
    <property type="match status" value="1"/>
</dbReference>
<dbReference type="PANTHER" id="PTHR23070">
    <property type="entry name" value="BCS1 AAA-TYPE ATPASE"/>
    <property type="match status" value="1"/>
</dbReference>
<keyword evidence="6" id="KW-0653">Protein transport</keyword>
<protein>
    <recommendedName>
        <fullName evidence="11">AAA+ ATPase domain-containing protein</fullName>
    </recommendedName>
</protein>
<evidence type="ECO:0000256" key="9">
    <source>
        <dbReference type="SAM" id="MobiDB-lite"/>
    </source>
</evidence>
<dbReference type="Gene3D" id="1.20.58.90">
    <property type="match status" value="1"/>
</dbReference>
<dbReference type="Gene3D" id="3.40.50.300">
    <property type="entry name" value="P-loop containing nucleotide triphosphate hydrolases"/>
    <property type="match status" value="1"/>
</dbReference>
<name>A0ABQ8EH79_BRANA</name>
<feature type="domain" description="AAA+ ATPase" evidence="11">
    <location>
        <begin position="246"/>
        <end position="399"/>
    </location>
</feature>
<gene>
    <name evidence="12" type="ORF">HID58_000676</name>
</gene>
<comment type="catalytic activity">
    <reaction evidence="8">
        <text>ATP + H2O = ADP + phosphate + H(+)</text>
        <dbReference type="Rhea" id="RHEA:13065"/>
        <dbReference type="ChEBI" id="CHEBI:15377"/>
        <dbReference type="ChEBI" id="CHEBI:15378"/>
        <dbReference type="ChEBI" id="CHEBI:30616"/>
        <dbReference type="ChEBI" id="CHEBI:43474"/>
        <dbReference type="ChEBI" id="CHEBI:456216"/>
    </reaction>
</comment>
<keyword evidence="10" id="KW-0472">Membrane</keyword>
<dbReference type="InterPro" id="IPR025753">
    <property type="entry name" value="AAA_N_dom"/>
</dbReference>
<keyword evidence="4" id="KW-0067">ATP-binding</keyword>
<dbReference type="Proteomes" id="UP000824890">
    <property type="component" value="Unassembled WGS sequence"/>
</dbReference>
<keyword evidence="10" id="KW-0812">Transmembrane</keyword>
<dbReference type="Pfam" id="PF25568">
    <property type="entry name" value="AAA_lid_At3g28540"/>
    <property type="match status" value="1"/>
</dbReference>
<organism evidence="12 13">
    <name type="scientific">Brassica napus</name>
    <name type="common">Rape</name>
    <dbReference type="NCBI Taxonomy" id="3708"/>
    <lineage>
        <taxon>Eukaryota</taxon>
        <taxon>Viridiplantae</taxon>
        <taxon>Streptophyta</taxon>
        <taxon>Embryophyta</taxon>
        <taxon>Tracheophyta</taxon>
        <taxon>Spermatophyta</taxon>
        <taxon>Magnoliopsida</taxon>
        <taxon>eudicotyledons</taxon>
        <taxon>Gunneridae</taxon>
        <taxon>Pentapetalae</taxon>
        <taxon>rosids</taxon>
        <taxon>malvids</taxon>
        <taxon>Brassicales</taxon>
        <taxon>Brassicaceae</taxon>
        <taxon>Brassiceae</taxon>
        <taxon>Brassica</taxon>
    </lineage>
</organism>
<feature type="region of interest" description="Disordered" evidence="9">
    <location>
        <begin position="472"/>
        <end position="532"/>
    </location>
</feature>
<dbReference type="InterPro" id="IPR050747">
    <property type="entry name" value="Mitochondrial_chaperone_BCS1"/>
</dbReference>
<dbReference type="InterPro" id="IPR058017">
    <property type="entry name" value="At3g28540-like_C"/>
</dbReference>
<dbReference type="EMBL" id="JAGKQM010000001">
    <property type="protein sequence ID" value="KAH0941039.1"/>
    <property type="molecule type" value="Genomic_DNA"/>
</dbReference>
<dbReference type="Pfam" id="PF09177">
    <property type="entry name" value="STX6_10_61_N"/>
    <property type="match status" value="1"/>
</dbReference>
<dbReference type="InterPro" id="IPR027417">
    <property type="entry name" value="P-loop_NTPase"/>
</dbReference>
<comment type="caution">
    <text evidence="12">The sequence shown here is derived from an EMBL/GenBank/DDBJ whole genome shotgun (WGS) entry which is preliminary data.</text>
</comment>
<keyword evidence="10" id="KW-1133">Transmembrane helix</keyword>
<dbReference type="InterPro" id="IPR003593">
    <property type="entry name" value="AAA+_ATPase"/>
</dbReference>
<accession>A0ABQ8EH79</accession>
<dbReference type="Pfam" id="PF14363">
    <property type="entry name" value="AAA_assoc"/>
    <property type="match status" value="1"/>
</dbReference>
<feature type="transmembrane region" description="Helical" evidence="10">
    <location>
        <begin position="6"/>
        <end position="28"/>
    </location>
</feature>
<dbReference type="CDD" id="cd21442">
    <property type="entry name" value="SNARE_NTD_STX6-like"/>
    <property type="match status" value="1"/>
</dbReference>
<evidence type="ECO:0000256" key="8">
    <source>
        <dbReference type="ARBA" id="ARBA00049360"/>
    </source>
</evidence>
<proteinExistence type="inferred from homology"/>
<dbReference type="SUPFAM" id="SSF52540">
    <property type="entry name" value="P-loop containing nucleoside triphosphate hydrolases"/>
    <property type="match status" value="1"/>
</dbReference>
<dbReference type="Pfam" id="PF00004">
    <property type="entry name" value="AAA"/>
    <property type="match status" value="1"/>
</dbReference>
<evidence type="ECO:0000256" key="7">
    <source>
        <dbReference type="ARBA" id="ARBA00046280"/>
    </source>
</evidence>
<dbReference type="InterPro" id="IPR010989">
    <property type="entry name" value="SNARE"/>
</dbReference>
<evidence type="ECO:0000256" key="5">
    <source>
        <dbReference type="ARBA" id="ARBA00022842"/>
    </source>
</evidence>